<evidence type="ECO:0000313" key="2">
    <source>
        <dbReference type="Proteomes" id="UP000828390"/>
    </source>
</evidence>
<organism evidence="1 2">
    <name type="scientific">Dreissena polymorpha</name>
    <name type="common">Zebra mussel</name>
    <name type="synonym">Mytilus polymorpha</name>
    <dbReference type="NCBI Taxonomy" id="45954"/>
    <lineage>
        <taxon>Eukaryota</taxon>
        <taxon>Metazoa</taxon>
        <taxon>Spiralia</taxon>
        <taxon>Lophotrochozoa</taxon>
        <taxon>Mollusca</taxon>
        <taxon>Bivalvia</taxon>
        <taxon>Autobranchia</taxon>
        <taxon>Heteroconchia</taxon>
        <taxon>Euheterodonta</taxon>
        <taxon>Imparidentia</taxon>
        <taxon>Neoheterodontei</taxon>
        <taxon>Myida</taxon>
        <taxon>Dreissenoidea</taxon>
        <taxon>Dreissenidae</taxon>
        <taxon>Dreissena</taxon>
    </lineage>
</organism>
<reference evidence="1" key="2">
    <citation type="submission" date="2020-11" db="EMBL/GenBank/DDBJ databases">
        <authorList>
            <person name="McCartney M.A."/>
            <person name="Auch B."/>
            <person name="Kono T."/>
            <person name="Mallez S."/>
            <person name="Becker A."/>
            <person name="Gohl D.M."/>
            <person name="Silverstein K.A.T."/>
            <person name="Koren S."/>
            <person name="Bechman K.B."/>
            <person name="Herman A."/>
            <person name="Abrahante J.E."/>
            <person name="Garbe J."/>
        </authorList>
    </citation>
    <scope>NUCLEOTIDE SEQUENCE</scope>
    <source>
        <strain evidence="1">Duluth1</strain>
        <tissue evidence="1">Whole animal</tissue>
    </source>
</reference>
<sequence length="88" mass="10046">MPVIKTHFCRHCKTQQVLKMDGPRTYAKFHISHWTKFSGISMRLMTSLKKIHKAALRNIRKTAYVLTKPCVPTTCGNRAISVAICSTR</sequence>
<comment type="caution">
    <text evidence="1">The sequence shown here is derived from an EMBL/GenBank/DDBJ whole genome shotgun (WGS) entry which is preliminary data.</text>
</comment>
<dbReference type="Proteomes" id="UP000828390">
    <property type="component" value="Unassembled WGS sequence"/>
</dbReference>
<name>A0A9D4HGQ2_DREPO</name>
<evidence type="ECO:0000313" key="1">
    <source>
        <dbReference type="EMBL" id="KAH3716778.1"/>
    </source>
</evidence>
<accession>A0A9D4HGQ2</accession>
<gene>
    <name evidence="1" type="ORF">DPMN_059507</name>
</gene>
<keyword evidence="2" id="KW-1185">Reference proteome</keyword>
<dbReference type="EMBL" id="JAIWYP010000013">
    <property type="protein sequence ID" value="KAH3716778.1"/>
    <property type="molecule type" value="Genomic_DNA"/>
</dbReference>
<reference evidence="1" key="1">
    <citation type="journal article" date="2019" name="bioRxiv">
        <title>The Genome of the Zebra Mussel, Dreissena polymorpha: A Resource for Invasive Species Research.</title>
        <authorList>
            <person name="McCartney M.A."/>
            <person name="Auch B."/>
            <person name="Kono T."/>
            <person name="Mallez S."/>
            <person name="Zhang Y."/>
            <person name="Obille A."/>
            <person name="Becker A."/>
            <person name="Abrahante J.E."/>
            <person name="Garbe J."/>
            <person name="Badalamenti J.P."/>
            <person name="Herman A."/>
            <person name="Mangelson H."/>
            <person name="Liachko I."/>
            <person name="Sullivan S."/>
            <person name="Sone E.D."/>
            <person name="Koren S."/>
            <person name="Silverstein K.A.T."/>
            <person name="Beckman K.B."/>
            <person name="Gohl D.M."/>
        </authorList>
    </citation>
    <scope>NUCLEOTIDE SEQUENCE</scope>
    <source>
        <strain evidence="1">Duluth1</strain>
        <tissue evidence="1">Whole animal</tissue>
    </source>
</reference>
<protein>
    <submittedName>
        <fullName evidence="1">Uncharacterized protein</fullName>
    </submittedName>
</protein>
<proteinExistence type="predicted"/>
<dbReference type="AlphaFoldDB" id="A0A9D4HGQ2"/>